<dbReference type="Gene3D" id="3.40.50.720">
    <property type="entry name" value="NAD(P)-binding Rossmann-like Domain"/>
    <property type="match status" value="1"/>
</dbReference>
<feature type="region of interest" description="Disordered" evidence="1">
    <location>
        <begin position="60"/>
        <end position="100"/>
    </location>
</feature>
<dbReference type="AlphaFoldDB" id="A0A3S3E8N8"/>
<dbReference type="GO" id="GO:0016646">
    <property type="term" value="F:oxidoreductase activity, acting on the CH-NH group of donors, NAD or NADP as acceptor"/>
    <property type="evidence" value="ECO:0007669"/>
    <property type="project" value="TreeGrafter"/>
</dbReference>
<dbReference type="PANTHER" id="PTHR43355">
    <property type="entry name" value="FLAVIN REDUCTASE (NADPH)"/>
    <property type="match status" value="1"/>
</dbReference>
<keyword evidence="4" id="KW-1185">Reference proteome</keyword>
<accession>A0A3S3E8N8</accession>
<dbReference type="PANTHER" id="PTHR43355:SF2">
    <property type="entry name" value="FLAVIN REDUCTASE (NADPH)"/>
    <property type="match status" value="1"/>
</dbReference>
<dbReference type="SUPFAM" id="SSF51735">
    <property type="entry name" value="NAD(P)-binding Rossmann-fold domains"/>
    <property type="match status" value="1"/>
</dbReference>
<gene>
    <name evidence="3" type="ORF">EGT67_17905</name>
</gene>
<dbReference type="EMBL" id="RKLP01000009">
    <property type="protein sequence ID" value="RVW08271.1"/>
    <property type="molecule type" value="Genomic_DNA"/>
</dbReference>
<feature type="domain" description="NAD(P)-binding" evidence="2">
    <location>
        <begin position="7"/>
        <end position="62"/>
    </location>
</feature>
<organism evidence="3 4">
    <name type="scientific">Prescottella agglutinans</name>
    <dbReference type="NCBI Taxonomy" id="1644129"/>
    <lineage>
        <taxon>Bacteria</taxon>
        <taxon>Bacillati</taxon>
        <taxon>Actinomycetota</taxon>
        <taxon>Actinomycetes</taxon>
        <taxon>Mycobacteriales</taxon>
        <taxon>Nocardiaceae</taxon>
        <taxon>Prescottella</taxon>
    </lineage>
</organism>
<evidence type="ECO:0000259" key="2">
    <source>
        <dbReference type="Pfam" id="PF13460"/>
    </source>
</evidence>
<comment type="caution">
    <text evidence="3">The sequence shown here is derived from an EMBL/GenBank/DDBJ whole genome shotgun (WGS) entry which is preliminary data.</text>
</comment>
<dbReference type="InterPro" id="IPR016040">
    <property type="entry name" value="NAD(P)-bd_dom"/>
</dbReference>
<dbReference type="OrthoDB" id="3763081at2"/>
<sequence length="100" mass="10218">MKLLVLGATGGTGAEVLAQAVRAGHDVTVIARHPERIAHPESSSLRIVPGDVLEAGDWEDAADSSACPPPDSTSLRTHPRSRGSSLVSSSSGCTGTDTQT</sequence>
<name>A0A3S3E8N8_9NOCA</name>
<dbReference type="InterPro" id="IPR051606">
    <property type="entry name" value="Polyketide_Oxido-like"/>
</dbReference>
<dbReference type="Proteomes" id="UP000286208">
    <property type="component" value="Unassembled WGS sequence"/>
</dbReference>
<feature type="compositionally biased region" description="Low complexity" evidence="1">
    <location>
        <begin position="82"/>
        <end position="92"/>
    </location>
</feature>
<dbReference type="InterPro" id="IPR036291">
    <property type="entry name" value="NAD(P)-bd_dom_sf"/>
</dbReference>
<protein>
    <submittedName>
        <fullName evidence="3">NAD-dependent epimerase/dehydratase family protein</fullName>
    </submittedName>
</protein>
<dbReference type="Pfam" id="PF13460">
    <property type="entry name" value="NAD_binding_10"/>
    <property type="match status" value="1"/>
</dbReference>
<evidence type="ECO:0000313" key="3">
    <source>
        <dbReference type="EMBL" id="RVW08271.1"/>
    </source>
</evidence>
<proteinExistence type="predicted"/>
<evidence type="ECO:0000313" key="4">
    <source>
        <dbReference type="Proteomes" id="UP000286208"/>
    </source>
</evidence>
<evidence type="ECO:0000256" key="1">
    <source>
        <dbReference type="SAM" id="MobiDB-lite"/>
    </source>
</evidence>
<reference evidence="3 4" key="1">
    <citation type="submission" date="2018-11" db="EMBL/GenBank/DDBJ databases">
        <title>Rhodococcus spongicola sp. nov. and Rhodococcus xishaensis sp. nov. from marine sponges.</title>
        <authorList>
            <person name="Li L."/>
            <person name="Lin H.W."/>
        </authorList>
    </citation>
    <scope>NUCLEOTIDE SEQUENCE [LARGE SCALE GENOMIC DNA]</scope>
    <source>
        <strain evidence="3 4">CCTCC AB2014297</strain>
    </source>
</reference>